<comment type="similarity">
    <text evidence="6">Belongs to the glycosyl hydrolase 24 family.</text>
</comment>
<dbReference type="InterPro" id="IPR002196">
    <property type="entry name" value="Glyco_hydro_24"/>
</dbReference>
<dbReference type="SUPFAM" id="SSF53955">
    <property type="entry name" value="Lysozyme-like"/>
    <property type="match status" value="1"/>
</dbReference>
<proteinExistence type="inferred from homology"/>
<keyword evidence="3 6" id="KW-0081">Bacteriolytic enzyme</keyword>
<dbReference type="RefSeq" id="WP_188799652.1">
    <property type="nucleotide sequence ID" value="NZ_BMIZ01000002.1"/>
</dbReference>
<evidence type="ECO:0000313" key="8">
    <source>
        <dbReference type="Proteomes" id="UP000663181"/>
    </source>
</evidence>
<evidence type="ECO:0000256" key="1">
    <source>
        <dbReference type="ARBA" id="ARBA00000632"/>
    </source>
</evidence>
<dbReference type="EC" id="3.2.1.17" evidence="6"/>
<dbReference type="Pfam" id="PF00959">
    <property type="entry name" value="Phage_lysozyme"/>
    <property type="match status" value="1"/>
</dbReference>
<keyword evidence="8" id="KW-1185">Reference proteome</keyword>
<protein>
    <recommendedName>
        <fullName evidence="6">Lysozyme</fullName>
        <ecNumber evidence="6">3.2.1.17</ecNumber>
    </recommendedName>
</protein>
<comment type="catalytic activity">
    <reaction evidence="1 6">
        <text>Hydrolysis of (1-&gt;4)-beta-linkages between N-acetylmuramic acid and N-acetyl-D-glucosamine residues in a peptidoglycan and between N-acetyl-D-glucosamine residues in chitodextrins.</text>
        <dbReference type="EC" id="3.2.1.17"/>
    </reaction>
</comment>
<keyword evidence="5 6" id="KW-0326">Glycosidase</keyword>
<dbReference type="InterPro" id="IPR051018">
    <property type="entry name" value="Bacteriophage_GH24"/>
</dbReference>
<gene>
    <name evidence="7" type="ORF">ISN74_13050</name>
</gene>
<sequence>MAKPTAKVSAAVLALTLGIVLSFEGNPPKAYMDRLPLNPTPTACMGHTGADVRVGVAYSAAQCEQWAREDIAIANATVHRCITAPMTANQEAALTDFAYNVGPGVKGVKDGLCTLRDGSAPKIRQYANAGQWSAACQQITRWVYAGGKELPGLVRRRHAERELCEKRQ</sequence>
<organism evidence="7 8">
    <name type="scientific">Dyella caseinilytica</name>
    <dbReference type="NCBI Taxonomy" id="1849581"/>
    <lineage>
        <taxon>Bacteria</taxon>
        <taxon>Pseudomonadati</taxon>
        <taxon>Pseudomonadota</taxon>
        <taxon>Gammaproteobacteria</taxon>
        <taxon>Lysobacterales</taxon>
        <taxon>Rhodanobacteraceae</taxon>
        <taxon>Dyella</taxon>
    </lineage>
</organism>
<dbReference type="Gene3D" id="1.10.530.40">
    <property type="match status" value="1"/>
</dbReference>
<evidence type="ECO:0000313" key="7">
    <source>
        <dbReference type="EMBL" id="QRN52404.1"/>
    </source>
</evidence>
<dbReference type="InterPro" id="IPR023346">
    <property type="entry name" value="Lysozyme-like_dom_sf"/>
</dbReference>
<reference evidence="7 8" key="1">
    <citation type="submission" date="2020-10" db="EMBL/GenBank/DDBJ databases">
        <title>Phylogeny of dyella-like bacteria.</title>
        <authorList>
            <person name="Fu J."/>
        </authorList>
    </citation>
    <scope>NUCLEOTIDE SEQUENCE [LARGE SCALE GENOMIC DNA]</scope>
    <source>
        <strain evidence="7 8">DHOB09</strain>
    </source>
</reference>
<name>A0ABX7GR53_9GAMM</name>
<dbReference type="HAMAP" id="MF_04110">
    <property type="entry name" value="ENDOLYSIN_T4"/>
    <property type="match status" value="1"/>
</dbReference>
<evidence type="ECO:0000256" key="3">
    <source>
        <dbReference type="ARBA" id="ARBA00022638"/>
    </source>
</evidence>
<dbReference type="EMBL" id="CP064030">
    <property type="protein sequence ID" value="QRN52404.1"/>
    <property type="molecule type" value="Genomic_DNA"/>
</dbReference>
<dbReference type="Proteomes" id="UP000663181">
    <property type="component" value="Chromosome"/>
</dbReference>
<dbReference type="PANTHER" id="PTHR38107:SF3">
    <property type="entry name" value="LYSOZYME RRRD-RELATED"/>
    <property type="match status" value="1"/>
</dbReference>
<dbReference type="InterPro" id="IPR034690">
    <property type="entry name" value="Endolysin_T4_type"/>
</dbReference>
<dbReference type="CDD" id="cd16900">
    <property type="entry name" value="endolysin_R21-like"/>
    <property type="match status" value="1"/>
</dbReference>
<evidence type="ECO:0000256" key="6">
    <source>
        <dbReference type="RuleBase" id="RU003788"/>
    </source>
</evidence>
<dbReference type="InterPro" id="IPR023347">
    <property type="entry name" value="Lysozyme_dom_sf"/>
</dbReference>
<accession>A0ABX7GR53</accession>
<evidence type="ECO:0000256" key="4">
    <source>
        <dbReference type="ARBA" id="ARBA00022801"/>
    </source>
</evidence>
<keyword evidence="2 6" id="KW-0929">Antimicrobial</keyword>
<keyword evidence="4 6" id="KW-0378">Hydrolase</keyword>
<evidence type="ECO:0000256" key="5">
    <source>
        <dbReference type="ARBA" id="ARBA00023295"/>
    </source>
</evidence>
<evidence type="ECO:0000256" key="2">
    <source>
        <dbReference type="ARBA" id="ARBA00022529"/>
    </source>
</evidence>
<dbReference type="PANTHER" id="PTHR38107">
    <property type="match status" value="1"/>
</dbReference>